<feature type="signal peptide" evidence="1">
    <location>
        <begin position="1"/>
        <end position="31"/>
    </location>
</feature>
<dbReference type="PROSITE" id="PS51318">
    <property type="entry name" value="TAT"/>
    <property type="match status" value="1"/>
</dbReference>
<proteinExistence type="predicted"/>
<protein>
    <recommendedName>
        <fullName evidence="2">Ricin B lectin domain-containing protein</fullName>
    </recommendedName>
</protein>
<dbReference type="Proteomes" id="UP001499863">
    <property type="component" value="Unassembled WGS sequence"/>
</dbReference>
<sequence>MRFTRQSVVRSGVVAGTLLAAAATLATPAQAAPVLHGYANVLQGKCLDIQGASNAEGAMLQEFSCKNASNQRFWTDDAAVGGSEIRVQSSFLCLEPTTLNTYSSVIQRQCSGADTQRWELIPAGVNAVTMKNKATGLCLQDWLSGDGSRRQVNMWECNGSAYQQWSLR</sequence>
<keyword evidence="1" id="KW-0732">Signal</keyword>
<dbReference type="PROSITE" id="PS50231">
    <property type="entry name" value="RICIN_B_LECTIN"/>
    <property type="match status" value="1"/>
</dbReference>
<evidence type="ECO:0000256" key="1">
    <source>
        <dbReference type="SAM" id="SignalP"/>
    </source>
</evidence>
<dbReference type="InterPro" id="IPR006311">
    <property type="entry name" value="TAT_signal"/>
</dbReference>
<dbReference type="RefSeq" id="WP_344333493.1">
    <property type="nucleotide sequence ID" value="NZ_BAAAKJ010000132.1"/>
</dbReference>
<evidence type="ECO:0000259" key="2">
    <source>
        <dbReference type="SMART" id="SM00458"/>
    </source>
</evidence>
<accession>A0ABN1XYP4</accession>
<evidence type="ECO:0000313" key="3">
    <source>
        <dbReference type="EMBL" id="GAA1393247.1"/>
    </source>
</evidence>
<keyword evidence="4" id="KW-1185">Reference proteome</keyword>
<organism evidence="3 4">
    <name type="scientific">Kitasatospora putterlickiae</name>
    <dbReference type="NCBI Taxonomy" id="221725"/>
    <lineage>
        <taxon>Bacteria</taxon>
        <taxon>Bacillati</taxon>
        <taxon>Actinomycetota</taxon>
        <taxon>Actinomycetes</taxon>
        <taxon>Kitasatosporales</taxon>
        <taxon>Streptomycetaceae</taxon>
        <taxon>Kitasatospora</taxon>
    </lineage>
</organism>
<dbReference type="SMART" id="SM00458">
    <property type="entry name" value="RICIN"/>
    <property type="match status" value="1"/>
</dbReference>
<feature type="chain" id="PRO_5046804913" description="Ricin B lectin domain-containing protein" evidence="1">
    <location>
        <begin position="32"/>
        <end position="168"/>
    </location>
</feature>
<dbReference type="CDD" id="cd00161">
    <property type="entry name" value="beta-trefoil_Ricin-like"/>
    <property type="match status" value="1"/>
</dbReference>
<evidence type="ECO:0000313" key="4">
    <source>
        <dbReference type="Proteomes" id="UP001499863"/>
    </source>
</evidence>
<dbReference type="EMBL" id="BAAAKJ010000132">
    <property type="protein sequence ID" value="GAA1393247.1"/>
    <property type="molecule type" value="Genomic_DNA"/>
</dbReference>
<dbReference type="InterPro" id="IPR000772">
    <property type="entry name" value="Ricin_B_lectin"/>
</dbReference>
<feature type="domain" description="Ricin B lectin" evidence="2">
    <location>
        <begin position="32"/>
        <end position="168"/>
    </location>
</feature>
<dbReference type="Pfam" id="PF00652">
    <property type="entry name" value="Ricin_B_lectin"/>
    <property type="match status" value="1"/>
</dbReference>
<reference evidence="3 4" key="1">
    <citation type="journal article" date="2019" name="Int. J. Syst. Evol. Microbiol.">
        <title>The Global Catalogue of Microorganisms (GCM) 10K type strain sequencing project: providing services to taxonomists for standard genome sequencing and annotation.</title>
        <authorList>
            <consortium name="The Broad Institute Genomics Platform"/>
            <consortium name="The Broad Institute Genome Sequencing Center for Infectious Disease"/>
            <person name="Wu L."/>
            <person name="Ma J."/>
        </authorList>
    </citation>
    <scope>NUCLEOTIDE SEQUENCE [LARGE SCALE GENOMIC DNA]</scope>
    <source>
        <strain evidence="3 4">JCM 12393</strain>
    </source>
</reference>
<dbReference type="SUPFAM" id="SSF50370">
    <property type="entry name" value="Ricin B-like lectins"/>
    <property type="match status" value="1"/>
</dbReference>
<dbReference type="Gene3D" id="2.80.10.50">
    <property type="match status" value="2"/>
</dbReference>
<comment type="caution">
    <text evidence="3">The sequence shown here is derived from an EMBL/GenBank/DDBJ whole genome shotgun (WGS) entry which is preliminary data.</text>
</comment>
<name>A0ABN1XYP4_9ACTN</name>
<dbReference type="InterPro" id="IPR035992">
    <property type="entry name" value="Ricin_B-like_lectins"/>
</dbReference>
<gene>
    <name evidence="3" type="ORF">GCM10009639_26120</name>
</gene>